<proteinExistence type="predicted"/>
<dbReference type="SUPFAM" id="SSF81301">
    <property type="entry name" value="Nucleotidyltransferase"/>
    <property type="match status" value="1"/>
</dbReference>
<dbReference type="AlphaFoldDB" id="A0A1S8KWZ1"/>
<dbReference type="KEGG" id="crw:CROST_027570"/>
<dbReference type="PANTHER" id="PTHR34817">
    <property type="entry name" value="NUCLEOTIDYLTRANSFERASE"/>
    <property type="match status" value="1"/>
</dbReference>
<reference evidence="1 2" key="1">
    <citation type="submission" date="2022-04" db="EMBL/GenBank/DDBJ databases">
        <title>Genome sequence of C. roseum typestrain.</title>
        <authorList>
            <person name="Poehlein A."/>
            <person name="Schoch T."/>
            <person name="Duerre P."/>
            <person name="Daniel R."/>
        </authorList>
    </citation>
    <scope>NUCLEOTIDE SEQUENCE [LARGE SCALE GENOMIC DNA]</scope>
    <source>
        <strain evidence="1 2">DSM 7320</strain>
    </source>
</reference>
<dbReference type="Proteomes" id="UP000190951">
    <property type="component" value="Chromosome"/>
</dbReference>
<evidence type="ECO:0000313" key="1">
    <source>
        <dbReference type="EMBL" id="URZ12040.1"/>
    </source>
</evidence>
<keyword evidence="2" id="KW-1185">Reference proteome</keyword>
<dbReference type="EMBL" id="CP096983">
    <property type="protein sequence ID" value="URZ12040.1"/>
    <property type="molecule type" value="Genomic_DNA"/>
</dbReference>
<dbReference type="STRING" id="84029.CROST_46380"/>
<dbReference type="RefSeq" id="WP_077832067.1">
    <property type="nucleotide sequence ID" value="NZ_CP096983.1"/>
</dbReference>
<accession>A0A1S8KWZ1</accession>
<dbReference type="Pfam" id="PF10127">
    <property type="entry name" value="RlaP"/>
    <property type="match status" value="1"/>
</dbReference>
<dbReference type="CDD" id="cd05403">
    <property type="entry name" value="NT_KNTase_like"/>
    <property type="match status" value="1"/>
</dbReference>
<protein>
    <submittedName>
        <fullName evidence="1">Uncharacterized protein</fullName>
    </submittedName>
</protein>
<dbReference type="Gene3D" id="3.30.460.10">
    <property type="entry name" value="Beta Polymerase, domain 2"/>
    <property type="match status" value="1"/>
</dbReference>
<sequence>MITKDILKNKEYNFLNINKHLGKNVILLGLSGSYAYGTNNENSDIDIRGITLNRKSDLIGMTSFEQYVDDNTDTCIYGFNKMINLLLNCNPNTIELLGLNEENYLYLNDIGRELINNKKMFLSKRAVHSFYGYASSQLRRLQNALARDSYPKEEKEKHIFNSVKNALYDFSKRYENFEEGSLKVYIDNSEIYLDANLRHYPLRDYKNIWAEMNNIVRDYDKIGKRNKKKDDNHLNKHAMHLIRLFMMAIDILEKEEISTYRAKEKELLLDIRNGKFQKEDGNFNEDFYVLLNDFEERLSYAAKHTNLKEEPDIDRVEEFVMSVNERVVKDEI</sequence>
<organism evidence="1 2">
    <name type="scientific">Clostridium felsineum</name>
    <dbReference type="NCBI Taxonomy" id="36839"/>
    <lineage>
        <taxon>Bacteria</taxon>
        <taxon>Bacillati</taxon>
        <taxon>Bacillota</taxon>
        <taxon>Clostridia</taxon>
        <taxon>Eubacteriales</taxon>
        <taxon>Clostridiaceae</taxon>
        <taxon>Clostridium</taxon>
    </lineage>
</organism>
<evidence type="ECO:0000313" key="2">
    <source>
        <dbReference type="Proteomes" id="UP000190951"/>
    </source>
</evidence>
<dbReference type="InterPro" id="IPR018775">
    <property type="entry name" value="RlaP"/>
</dbReference>
<gene>
    <name evidence="1" type="ORF">CROST_027570</name>
</gene>
<dbReference type="InterPro" id="IPR043519">
    <property type="entry name" value="NT_sf"/>
</dbReference>
<dbReference type="PANTHER" id="PTHR34817:SF1">
    <property type="entry name" value="NUCLEOTIDYLTRANSFERASE"/>
    <property type="match status" value="1"/>
</dbReference>
<name>A0A1S8KWZ1_9CLOT</name>